<gene>
    <name evidence="3" type="ORF">NA56DRAFT_753577</name>
</gene>
<keyword evidence="2" id="KW-0812">Transmembrane</keyword>
<organism evidence="3 4">
    <name type="scientific">Hyaloscypha hepaticicola</name>
    <dbReference type="NCBI Taxonomy" id="2082293"/>
    <lineage>
        <taxon>Eukaryota</taxon>
        <taxon>Fungi</taxon>
        <taxon>Dikarya</taxon>
        <taxon>Ascomycota</taxon>
        <taxon>Pezizomycotina</taxon>
        <taxon>Leotiomycetes</taxon>
        <taxon>Helotiales</taxon>
        <taxon>Hyaloscyphaceae</taxon>
        <taxon>Hyaloscypha</taxon>
    </lineage>
</organism>
<keyword evidence="2" id="KW-1133">Transmembrane helix</keyword>
<feature type="compositionally biased region" description="Low complexity" evidence="1">
    <location>
        <begin position="153"/>
        <end position="173"/>
    </location>
</feature>
<accession>A0A2J6PPM2</accession>
<sequence length="283" mass="31045">MYFVHWNQNYYDTACFPSSTLSNSDWRLYYYSPAQCPLGWWQATRFKSSFIGYDPSTLSLGPSTTAVLCCPSGYYYARGGVDHKCQSKFGSTTSTLLYIAPVLSDNVWYSTDGNFANTTTAIANPTYDVDGDGIPVWWQSSDLAAFAAATGQSTTTTNSPTSSSPTTTSSTPSSTPPASPDGLTSEAKIGIGIGIPFAVIALGILAFIWFTRSRHRNRVVQPQLEGKPELEGTAVDKYPQKMPAGGPIMHELYSDRDPYQYDRNRGIVSFRDKDKVVRSDVDC</sequence>
<feature type="region of interest" description="Disordered" evidence="1">
    <location>
        <begin position="149"/>
        <end position="183"/>
    </location>
</feature>
<evidence type="ECO:0000256" key="2">
    <source>
        <dbReference type="SAM" id="Phobius"/>
    </source>
</evidence>
<name>A0A2J6PPM2_9HELO</name>
<dbReference type="STRING" id="1745343.A0A2J6PPM2"/>
<dbReference type="AlphaFoldDB" id="A0A2J6PPM2"/>
<evidence type="ECO:0000313" key="3">
    <source>
        <dbReference type="EMBL" id="PMD15977.1"/>
    </source>
</evidence>
<evidence type="ECO:0000256" key="1">
    <source>
        <dbReference type="SAM" id="MobiDB-lite"/>
    </source>
</evidence>
<dbReference type="Proteomes" id="UP000235672">
    <property type="component" value="Unassembled WGS sequence"/>
</dbReference>
<dbReference type="EMBL" id="KZ613509">
    <property type="protein sequence ID" value="PMD15977.1"/>
    <property type="molecule type" value="Genomic_DNA"/>
</dbReference>
<feature type="transmembrane region" description="Helical" evidence="2">
    <location>
        <begin position="189"/>
        <end position="210"/>
    </location>
</feature>
<protein>
    <submittedName>
        <fullName evidence="3">Uncharacterized protein</fullName>
    </submittedName>
</protein>
<keyword evidence="4" id="KW-1185">Reference proteome</keyword>
<proteinExistence type="predicted"/>
<dbReference type="OrthoDB" id="4770059at2759"/>
<reference evidence="3 4" key="1">
    <citation type="submission" date="2016-05" db="EMBL/GenBank/DDBJ databases">
        <title>A degradative enzymes factory behind the ericoid mycorrhizal symbiosis.</title>
        <authorList>
            <consortium name="DOE Joint Genome Institute"/>
            <person name="Martino E."/>
            <person name="Morin E."/>
            <person name="Grelet G."/>
            <person name="Kuo A."/>
            <person name="Kohler A."/>
            <person name="Daghino S."/>
            <person name="Barry K."/>
            <person name="Choi C."/>
            <person name="Cichocki N."/>
            <person name="Clum A."/>
            <person name="Copeland A."/>
            <person name="Hainaut M."/>
            <person name="Haridas S."/>
            <person name="Labutti K."/>
            <person name="Lindquist E."/>
            <person name="Lipzen A."/>
            <person name="Khouja H.-R."/>
            <person name="Murat C."/>
            <person name="Ohm R."/>
            <person name="Olson A."/>
            <person name="Spatafora J."/>
            <person name="Veneault-Fourrey C."/>
            <person name="Henrissat B."/>
            <person name="Grigoriev I."/>
            <person name="Martin F."/>
            <person name="Perotto S."/>
        </authorList>
    </citation>
    <scope>NUCLEOTIDE SEQUENCE [LARGE SCALE GENOMIC DNA]</scope>
    <source>
        <strain evidence="3 4">UAMH 7357</strain>
    </source>
</reference>
<evidence type="ECO:0000313" key="4">
    <source>
        <dbReference type="Proteomes" id="UP000235672"/>
    </source>
</evidence>
<keyword evidence="2" id="KW-0472">Membrane</keyword>